<protein>
    <submittedName>
        <fullName evidence="2">Uncharacterized protein</fullName>
    </submittedName>
</protein>
<dbReference type="AlphaFoldDB" id="A0A401H600"/>
<name>A0A401H600_9APHY</name>
<reference evidence="2 3" key="1">
    <citation type="journal article" date="2018" name="Sci. Rep.">
        <title>Genome sequence of the cauliflower mushroom Sparassis crispa (Hanabiratake) and its association with beneficial usage.</title>
        <authorList>
            <person name="Kiyama R."/>
            <person name="Furutani Y."/>
            <person name="Kawaguchi K."/>
            <person name="Nakanishi T."/>
        </authorList>
    </citation>
    <scope>NUCLEOTIDE SEQUENCE [LARGE SCALE GENOMIC DNA]</scope>
</reference>
<proteinExistence type="predicted"/>
<sequence>MVLAAASSKEELEVNKIAGGKDFALFSVLLTPSLVGWLVLEEGHSTDVPVYVGKSAGGPDDAAVRPLHGTSRSPQAAST</sequence>
<accession>A0A401H600</accession>
<gene>
    <name evidence="2" type="ORF">SCP_1701690</name>
</gene>
<dbReference type="GeneID" id="38786761"/>
<dbReference type="InParanoid" id="A0A401H600"/>
<comment type="caution">
    <text evidence="2">The sequence shown here is derived from an EMBL/GenBank/DDBJ whole genome shotgun (WGS) entry which is preliminary data.</text>
</comment>
<organism evidence="2 3">
    <name type="scientific">Sparassis crispa</name>
    <dbReference type="NCBI Taxonomy" id="139825"/>
    <lineage>
        <taxon>Eukaryota</taxon>
        <taxon>Fungi</taxon>
        <taxon>Dikarya</taxon>
        <taxon>Basidiomycota</taxon>
        <taxon>Agaricomycotina</taxon>
        <taxon>Agaricomycetes</taxon>
        <taxon>Polyporales</taxon>
        <taxon>Sparassidaceae</taxon>
        <taxon>Sparassis</taxon>
    </lineage>
</organism>
<dbReference type="EMBL" id="BFAD01000017">
    <property type="protein sequence ID" value="GBE89844.1"/>
    <property type="molecule type" value="Genomic_DNA"/>
</dbReference>
<evidence type="ECO:0000313" key="2">
    <source>
        <dbReference type="EMBL" id="GBE89844.1"/>
    </source>
</evidence>
<dbReference type="Proteomes" id="UP000287166">
    <property type="component" value="Unassembled WGS sequence"/>
</dbReference>
<dbReference type="RefSeq" id="XP_027620757.1">
    <property type="nucleotide sequence ID" value="XM_027764956.1"/>
</dbReference>
<feature type="compositionally biased region" description="Polar residues" evidence="1">
    <location>
        <begin position="70"/>
        <end position="79"/>
    </location>
</feature>
<evidence type="ECO:0000313" key="3">
    <source>
        <dbReference type="Proteomes" id="UP000287166"/>
    </source>
</evidence>
<feature type="region of interest" description="Disordered" evidence="1">
    <location>
        <begin position="55"/>
        <end position="79"/>
    </location>
</feature>
<evidence type="ECO:0000256" key="1">
    <source>
        <dbReference type="SAM" id="MobiDB-lite"/>
    </source>
</evidence>
<keyword evidence="3" id="KW-1185">Reference proteome</keyword>